<dbReference type="STRING" id="270498.CHK_0185"/>
<accession>A0A0M2NPE8</accession>
<dbReference type="EMBL" id="LAYJ01000029">
    <property type="protein sequence ID" value="KKI52277.1"/>
    <property type="molecule type" value="Genomic_DNA"/>
</dbReference>
<dbReference type="AlphaFoldDB" id="A0A0M2NPE8"/>
<gene>
    <name evidence="1" type="ORF">CHK_0185</name>
</gene>
<dbReference type="Proteomes" id="UP000034076">
    <property type="component" value="Unassembled WGS sequence"/>
</dbReference>
<sequence>MKKVLYAVMVVIGAFFLVSAGMDETRTLEIIPDYKRI</sequence>
<evidence type="ECO:0000313" key="1">
    <source>
        <dbReference type="EMBL" id="KKI52277.1"/>
    </source>
</evidence>
<evidence type="ECO:0000313" key="2">
    <source>
        <dbReference type="Proteomes" id="UP000034076"/>
    </source>
</evidence>
<protein>
    <submittedName>
        <fullName evidence="1">Uncharacterized protein</fullName>
    </submittedName>
</protein>
<comment type="caution">
    <text evidence="1">The sequence shown here is derived from an EMBL/GenBank/DDBJ whole genome shotgun (WGS) entry which is preliminary data.</text>
</comment>
<keyword evidence="2" id="KW-1185">Reference proteome</keyword>
<proteinExistence type="predicted"/>
<name>A0A0M2NPE8_9FIRM</name>
<reference evidence="1 2" key="1">
    <citation type="submission" date="2015-04" db="EMBL/GenBank/DDBJ databases">
        <title>Draft genome sequence of bacteremic isolate Catabacter hongkongensis type strain HKU16T.</title>
        <authorList>
            <person name="Lau S.K."/>
            <person name="Teng J.L."/>
            <person name="Huang Y."/>
            <person name="Curreem S.O."/>
            <person name="Tsui S.K."/>
            <person name="Woo P.C."/>
        </authorList>
    </citation>
    <scope>NUCLEOTIDE SEQUENCE [LARGE SCALE GENOMIC DNA]</scope>
    <source>
        <strain evidence="1 2">HKU16</strain>
    </source>
</reference>
<organism evidence="1 2">
    <name type="scientific">Christensenella hongkongensis</name>
    <dbReference type="NCBI Taxonomy" id="270498"/>
    <lineage>
        <taxon>Bacteria</taxon>
        <taxon>Bacillati</taxon>
        <taxon>Bacillota</taxon>
        <taxon>Clostridia</taxon>
        <taxon>Christensenellales</taxon>
        <taxon>Christensenellaceae</taxon>
        <taxon>Christensenella</taxon>
    </lineage>
</organism>